<comment type="similarity">
    <text evidence="6">In the C-terminal section; belongs to the GTP cyclohydrolase II family.</text>
</comment>
<comment type="similarity">
    <text evidence="5">In the N-terminal section; belongs to the DHBP synthase family.</text>
</comment>
<comment type="subunit">
    <text evidence="14">Homodimer.</text>
</comment>
<dbReference type="SUPFAM" id="SSF142695">
    <property type="entry name" value="RibA-like"/>
    <property type="match status" value="1"/>
</dbReference>
<evidence type="ECO:0000313" key="16">
    <source>
        <dbReference type="EMBL" id="AGA34512.1"/>
    </source>
</evidence>
<feature type="site" description="Essential for catalytic activity" evidence="14">
    <location>
        <position position="126"/>
    </location>
</feature>
<comment type="cofactor">
    <cofactor evidence="14">
        <name>Mg(2+)</name>
        <dbReference type="ChEBI" id="CHEBI:18420"/>
    </cofactor>
    <cofactor evidence="14">
        <name>Mn(2+)</name>
        <dbReference type="ChEBI" id="CHEBI:29035"/>
    </cofactor>
    <text evidence="14">Binds 2 divalent metal cations per subunit. Magnesium or manganese.</text>
</comment>
<evidence type="ECO:0000256" key="2">
    <source>
        <dbReference type="ARBA" id="ARBA00001936"/>
    </source>
</evidence>
<dbReference type="PANTHER" id="PTHR21327">
    <property type="entry name" value="GTP CYCLOHYDROLASE II-RELATED"/>
    <property type="match status" value="1"/>
</dbReference>
<comment type="cofactor">
    <cofactor evidence="2">
        <name>Mn(2+)</name>
        <dbReference type="ChEBI" id="CHEBI:29035"/>
    </cofactor>
</comment>
<dbReference type="KEGG" id="tni:TVNIR_2873"/>
<dbReference type="Pfam" id="PF00926">
    <property type="entry name" value="DHBP_synthase"/>
    <property type="match status" value="1"/>
</dbReference>
<dbReference type="NCBIfam" id="NF010626">
    <property type="entry name" value="PRK14019.1"/>
    <property type="match status" value="1"/>
</dbReference>
<dbReference type="InterPro" id="IPR000422">
    <property type="entry name" value="DHBP_synthase_RibB"/>
</dbReference>
<comment type="similarity">
    <text evidence="14">Belongs to the DHBP synthase family.</text>
</comment>
<evidence type="ECO:0000256" key="1">
    <source>
        <dbReference type="ARBA" id="ARBA00000141"/>
    </source>
</evidence>
<dbReference type="HOGENOM" id="CLU_020273_1_2_6"/>
<feature type="binding site" evidence="14">
    <location>
        <begin position="140"/>
        <end position="144"/>
    </location>
    <ligand>
        <name>D-ribulose 5-phosphate</name>
        <dbReference type="ChEBI" id="CHEBI:58121"/>
    </ligand>
</feature>
<dbReference type="InterPro" id="IPR032677">
    <property type="entry name" value="GTP_cyclohydro_II"/>
</dbReference>
<dbReference type="UniPathway" id="UPA00275">
    <property type="reaction ID" value="UER00399"/>
</dbReference>
<dbReference type="InterPro" id="IPR017945">
    <property type="entry name" value="DHBP_synth_RibB-like_a/b_dom"/>
</dbReference>
<comment type="function">
    <text evidence="3 14">Catalyzes the conversion of D-ribulose 5-phosphate to formate and 3,4-dihydroxy-2-butanone 4-phosphate.</text>
</comment>
<dbReference type="EMBL" id="CP003989">
    <property type="protein sequence ID" value="AGA34512.1"/>
    <property type="molecule type" value="Genomic_DNA"/>
</dbReference>
<evidence type="ECO:0000256" key="5">
    <source>
        <dbReference type="ARBA" id="ARBA00005520"/>
    </source>
</evidence>
<evidence type="ECO:0000256" key="12">
    <source>
        <dbReference type="ARBA" id="ARBA00023211"/>
    </source>
</evidence>
<sequence>MEFASTEEILDELRAGRMVVIVDDEDRENEGDLLMLASHVRPEDVNFMAKYGRGLICLTLTRERCRQLALPLMVTDTNDLHATNFTVSIEAAEGVTTGISAYDRAHTIRTAVAPNARPEDIIQPGHVFPLMAQPGGVLVRAGHTEAGCDLARLAGAEPAAVIVEILNEDGSMARRPDLERFCAEHGLKMGTIESLIRYRIENEKTVRRTAELDLPTAHGVFRLIAFQDEVDHGLHFALVRGHPKASEPTLVRVHLEQTICDTLGFTGPDCGWPLDDALRRIDEAGSGVAVVLRKSESSETLIRRLHDLAGGHADLRPPVQTSADWRMYGIGAQILADVGVGKMRLLSAPKRFHGLGGFGLEVVDYVKDA</sequence>
<protein>
    <recommendedName>
        <fullName evidence="8 14">3,4-dihydroxy-2-butanone 4-phosphate synthase</fullName>
        <shortName evidence="14">DHBP synthase</shortName>
        <ecNumber evidence="7 14">4.1.99.12</ecNumber>
    </recommendedName>
</protein>
<keyword evidence="12 14" id="KW-0464">Manganese</keyword>
<evidence type="ECO:0000256" key="3">
    <source>
        <dbReference type="ARBA" id="ARBA00002284"/>
    </source>
</evidence>
<dbReference type="GO" id="GO:0008686">
    <property type="term" value="F:3,4-dihydroxy-2-butanone-4-phosphate synthase activity"/>
    <property type="evidence" value="ECO:0007669"/>
    <property type="project" value="UniProtKB-UniRule"/>
</dbReference>
<keyword evidence="16" id="KW-0378">Hydrolase</keyword>
<evidence type="ECO:0000259" key="15">
    <source>
        <dbReference type="Pfam" id="PF00925"/>
    </source>
</evidence>
<feature type="binding site" evidence="14">
    <location>
        <position position="143"/>
    </location>
    <ligand>
        <name>Mg(2+)</name>
        <dbReference type="ChEBI" id="CHEBI:18420"/>
        <label>2</label>
    </ligand>
</feature>
<dbReference type="Pfam" id="PF00925">
    <property type="entry name" value="GTP_cyclohydro2"/>
    <property type="match status" value="1"/>
</dbReference>
<evidence type="ECO:0000313" key="17">
    <source>
        <dbReference type="Proteomes" id="UP000010809"/>
    </source>
</evidence>
<evidence type="ECO:0000256" key="8">
    <source>
        <dbReference type="ARBA" id="ARBA00018836"/>
    </source>
</evidence>
<keyword evidence="11 14" id="KW-0460">Magnesium</keyword>
<evidence type="ECO:0000256" key="14">
    <source>
        <dbReference type="HAMAP-Rule" id="MF_00180"/>
    </source>
</evidence>
<evidence type="ECO:0000256" key="7">
    <source>
        <dbReference type="ARBA" id="ARBA00012153"/>
    </source>
</evidence>
<dbReference type="PIRSF" id="PIRSF001259">
    <property type="entry name" value="RibA"/>
    <property type="match status" value="1"/>
</dbReference>
<dbReference type="GO" id="GO:0003935">
    <property type="term" value="F:GTP cyclohydrolase II activity"/>
    <property type="evidence" value="ECO:0007669"/>
    <property type="project" value="TreeGrafter"/>
</dbReference>
<dbReference type="SUPFAM" id="SSF55821">
    <property type="entry name" value="YrdC/RibB"/>
    <property type="match status" value="1"/>
</dbReference>
<dbReference type="HAMAP" id="MF_00180">
    <property type="entry name" value="RibB"/>
    <property type="match status" value="1"/>
</dbReference>
<keyword evidence="17" id="KW-1185">Reference proteome</keyword>
<dbReference type="Gene3D" id="3.40.50.10990">
    <property type="entry name" value="GTP cyclohydrolase II"/>
    <property type="match status" value="1"/>
</dbReference>
<keyword evidence="13 14" id="KW-0456">Lyase</keyword>
<keyword evidence="9 14" id="KW-0686">Riboflavin biosynthesis</keyword>
<accession>L0DZT7</accession>
<dbReference type="FunFam" id="3.90.870.10:FF:000001">
    <property type="entry name" value="Riboflavin biosynthesis protein RibBA"/>
    <property type="match status" value="1"/>
</dbReference>
<dbReference type="GO" id="GO:0030145">
    <property type="term" value="F:manganese ion binding"/>
    <property type="evidence" value="ECO:0007669"/>
    <property type="project" value="UniProtKB-UniRule"/>
</dbReference>
<dbReference type="PATRIC" id="fig|1255043.3.peg.2899"/>
<reference evidence="16" key="1">
    <citation type="submission" date="2015-12" db="EMBL/GenBank/DDBJ databases">
        <authorList>
            <person name="Tikhonova T.V."/>
            <person name="Pavlov A.R."/>
            <person name="Beletsky A.V."/>
            <person name="Mardanov A.V."/>
            <person name="Sorokin D.Y."/>
            <person name="Ravin N.V."/>
            <person name="Popov V.O."/>
        </authorList>
    </citation>
    <scope>NUCLEOTIDE SEQUENCE</scope>
    <source>
        <strain evidence="16">DSM 14787</strain>
    </source>
</reference>
<evidence type="ECO:0000256" key="13">
    <source>
        <dbReference type="ARBA" id="ARBA00023239"/>
    </source>
</evidence>
<evidence type="ECO:0000256" key="10">
    <source>
        <dbReference type="ARBA" id="ARBA00022723"/>
    </source>
</evidence>
<dbReference type="PANTHER" id="PTHR21327:SF34">
    <property type="entry name" value="3,4-DIHYDROXY-2-BUTANONE 4-PHOSPHATE SYNTHASE"/>
    <property type="match status" value="1"/>
</dbReference>
<feature type="binding site" evidence="14">
    <location>
        <position position="28"/>
    </location>
    <ligand>
        <name>Mg(2+)</name>
        <dbReference type="ChEBI" id="CHEBI:18420"/>
        <label>1</label>
    </ligand>
</feature>
<comment type="pathway">
    <text evidence="4 14">Cofactor biosynthesis; riboflavin biosynthesis; 2-hydroxy-3-oxobutyl phosphate from D-ribulose 5-phosphate: step 1/1.</text>
</comment>
<name>L0DZT7_THIND</name>
<dbReference type="OrthoDB" id="9793111at2"/>
<dbReference type="GO" id="GO:0009231">
    <property type="term" value="P:riboflavin biosynthetic process"/>
    <property type="evidence" value="ECO:0007669"/>
    <property type="project" value="UniProtKB-UniRule"/>
</dbReference>
<feature type="site" description="Essential for catalytic activity" evidence="14">
    <location>
        <position position="164"/>
    </location>
</feature>
<evidence type="ECO:0000256" key="9">
    <source>
        <dbReference type="ARBA" id="ARBA00022619"/>
    </source>
</evidence>
<feature type="binding site" evidence="14">
    <location>
        <begin position="27"/>
        <end position="28"/>
    </location>
    <ligand>
        <name>D-ribulose 5-phosphate</name>
        <dbReference type="ChEBI" id="CHEBI:58121"/>
    </ligand>
</feature>
<evidence type="ECO:0000256" key="4">
    <source>
        <dbReference type="ARBA" id="ARBA00004904"/>
    </source>
</evidence>
<dbReference type="NCBIfam" id="TIGR00506">
    <property type="entry name" value="ribB"/>
    <property type="match status" value="1"/>
</dbReference>
<dbReference type="RefSeq" id="WP_015259621.1">
    <property type="nucleotide sequence ID" value="NC_019902.2"/>
</dbReference>
<dbReference type="EC" id="4.1.99.12" evidence="7 14"/>
<dbReference type="Proteomes" id="UP000010809">
    <property type="component" value="Chromosome"/>
</dbReference>
<feature type="binding site" evidence="14">
    <location>
        <position position="32"/>
    </location>
    <ligand>
        <name>D-ribulose 5-phosphate</name>
        <dbReference type="ChEBI" id="CHEBI:58121"/>
    </ligand>
</feature>
<gene>
    <name evidence="16" type="primary">ribB [H]</name>
    <name evidence="14" type="synonym">ribB</name>
    <name evidence="16" type="ordered locus">TVNIR_2873</name>
</gene>
<comment type="catalytic activity">
    <reaction evidence="1 14">
        <text>D-ribulose 5-phosphate = (2S)-2-hydroxy-3-oxobutyl phosphate + formate + H(+)</text>
        <dbReference type="Rhea" id="RHEA:18457"/>
        <dbReference type="ChEBI" id="CHEBI:15378"/>
        <dbReference type="ChEBI" id="CHEBI:15740"/>
        <dbReference type="ChEBI" id="CHEBI:58121"/>
        <dbReference type="ChEBI" id="CHEBI:58830"/>
        <dbReference type="EC" id="4.1.99.12"/>
    </reaction>
</comment>
<dbReference type="STRING" id="1255043.TVNIR_2873"/>
<feature type="domain" description="GTP cyclohydrolase II" evidence="15">
    <location>
        <begin position="208"/>
        <end position="366"/>
    </location>
</feature>
<dbReference type="Gene3D" id="3.90.870.10">
    <property type="entry name" value="DHBP synthase"/>
    <property type="match status" value="1"/>
</dbReference>
<dbReference type="GO" id="GO:0005829">
    <property type="term" value="C:cytosol"/>
    <property type="evidence" value="ECO:0007669"/>
    <property type="project" value="TreeGrafter"/>
</dbReference>
<proteinExistence type="inferred from homology"/>
<evidence type="ECO:0000256" key="6">
    <source>
        <dbReference type="ARBA" id="ARBA00008976"/>
    </source>
</evidence>
<dbReference type="GO" id="GO:0000287">
    <property type="term" value="F:magnesium ion binding"/>
    <property type="evidence" value="ECO:0007669"/>
    <property type="project" value="UniProtKB-UniRule"/>
</dbReference>
<dbReference type="InterPro" id="IPR036144">
    <property type="entry name" value="RibA-like_sf"/>
</dbReference>
<organism evidence="16 17">
    <name type="scientific">Thioalkalivibrio nitratireducens (strain DSM 14787 / UNIQEM 213 / ALEN2)</name>
    <dbReference type="NCBI Taxonomy" id="1255043"/>
    <lineage>
        <taxon>Bacteria</taxon>
        <taxon>Pseudomonadati</taxon>
        <taxon>Pseudomonadota</taxon>
        <taxon>Gammaproteobacteria</taxon>
        <taxon>Chromatiales</taxon>
        <taxon>Ectothiorhodospiraceae</taxon>
        <taxon>Thioalkalivibrio</taxon>
    </lineage>
</organism>
<feature type="binding site" evidence="14">
    <location>
        <position position="28"/>
    </location>
    <ligand>
        <name>Mg(2+)</name>
        <dbReference type="ChEBI" id="CHEBI:18420"/>
        <label>2</label>
    </ligand>
</feature>
<dbReference type="AlphaFoldDB" id="L0DZT7"/>
<evidence type="ECO:0000256" key="11">
    <source>
        <dbReference type="ARBA" id="ARBA00022842"/>
    </source>
</evidence>
<keyword evidence="10 14" id="KW-0479">Metal-binding</keyword>
<dbReference type="eggNOG" id="COG0108">
    <property type="taxonomic scope" value="Bacteria"/>
</dbReference>
<dbReference type="eggNOG" id="COG0807">
    <property type="taxonomic scope" value="Bacteria"/>
</dbReference>